<dbReference type="GO" id="GO:0051539">
    <property type="term" value="F:4 iron, 4 sulfur cluster binding"/>
    <property type="evidence" value="ECO:0007669"/>
    <property type="project" value="UniProtKB-KW"/>
</dbReference>
<reference evidence="8" key="1">
    <citation type="journal article" date="2013" name="Proc. Natl. Acad. Sci. U.S.A.">
        <title>Genome structure and metabolic features in the red seaweed Chondrus crispus shed light on evolution of the Archaeplastida.</title>
        <authorList>
            <person name="Collen J."/>
            <person name="Porcel B."/>
            <person name="Carre W."/>
            <person name="Ball S.G."/>
            <person name="Chaparro C."/>
            <person name="Tonon T."/>
            <person name="Barbeyron T."/>
            <person name="Michel G."/>
            <person name="Noel B."/>
            <person name="Valentin K."/>
            <person name="Elias M."/>
            <person name="Artiguenave F."/>
            <person name="Arun A."/>
            <person name="Aury J.M."/>
            <person name="Barbosa-Neto J.F."/>
            <person name="Bothwell J.H."/>
            <person name="Bouget F.Y."/>
            <person name="Brillet L."/>
            <person name="Cabello-Hurtado F."/>
            <person name="Capella-Gutierrez S."/>
            <person name="Charrier B."/>
            <person name="Cladiere L."/>
            <person name="Cock J.M."/>
            <person name="Coelho S.M."/>
            <person name="Colleoni C."/>
            <person name="Czjzek M."/>
            <person name="Da Silva C."/>
            <person name="Delage L."/>
            <person name="Denoeud F."/>
            <person name="Deschamps P."/>
            <person name="Dittami S.M."/>
            <person name="Gabaldon T."/>
            <person name="Gachon C.M."/>
            <person name="Groisillier A."/>
            <person name="Herve C."/>
            <person name="Jabbari K."/>
            <person name="Katinka M."/>
            <person name="Kloareg B."/>
            <person name="Kowalczyk N."/>
            <person name="Labadie K."/>
            <person name="Leblanc C."/>
            <person name="Lopez P.J."/>
            <person name="McLachlan D.H."/>
            <person name="Meslet-Cladiere L."/>
            <person name="Moustafa A."/>
            <person name="Nehr Z."/>
            <person name="Nyvall Collen P."/>
            <person name="Panaud O."/>
            <person name="Partensky F."/>
            <person name="Poulain J."/>
            <person name="Rensing S.A."/>
            <person name="Rousvoal S."/>
            <person name="Samson G."/>
            <person name="Symeonidi A."/>
            <person name="Weissenbach J."/>
            <person name="Zambounis A."/>
            <person name="Wincker P."/>
            <person name="Boyen C."/>
        </authorList>
    </citation>
    <scope>NUCLEOTIDE SEQUENCE [LARGE SCALE GENOMIC DNA]</scope>
    <source>
        <strain evidence="8">cv. Stackhouse</strain>
    </source>
</reference>
<dbReference type="PhylomeDB" id="R7QAC0"/>
<dbReference type="GeneID" id="17323012"/>
<dbReference type="RefSeq" id="XP_005715281.1">
    <property type="nucleotide sequence ID" value="XM_005715224.1"/>
</dbReference>
<evidence type="ECO:0000313" key="8">
    <source>
        <dbReference type="Proteomes" id="UP000012073"/>
    </source>
</evidence>
<dbReference type="GO" id="GO:0008616">
    <property type="term" value="P:tRNA queuosine(34) biosynthetic process"/>
    <property type="evidence" value="ECO:0007669"/>
    <property type="project" value="UniProtKB-KW"/>
</dbReference>
<keyword evidence="1" id="KW-0004">4Fe-4S</keyword>
<dbReference type="GO" id="GO:0052693">
    <property type="term" value="F:epoxyqueuosine reductase activity"/>
    <property type="evidence" value="ECO:0007669"/>
    <property type="project" value="TreeGrafter"/>
</dbReference>
<keyword evidence="8" id="KW-1185">Reference proteome</keyword>
<dbReference type="InterPro" id="IPR013542">
    <property type="entry name" value="QueG_DUF1730"/>
</dbReference>
<keyword evidence="4" id="KW-0671">Queuosine biosynthesis</keyword>
<evidence type="ECO:0000256" key="3">
    <source>
        <dbReference type="ARBA" id="ARBA00022694"/>
    </source>
</evidence>
<evidence type="ECO:0000256" key="1">
    <source>
        <dbReference type="ARBA" id="ARBA00022485"/>
    </source>
</evidence>
<evidence type="ECO:0000259" key="6">
    <source>
        <dbReference type="PROSITE" id="PS51379"/>
    </source>
</evidence>
<dbReference type="PANTHER" id="PTHR30002">
    <property type="entry name" value="EPOXYQUEUOSINE REDUCTASE"/>
    <property type="match status" value="1"/>
</dbReference>
<evidence type="ECO:0000256" key="5">
    <source>
        <dbReference type="ARBA" id="ARBA00023002"/>
    </source>
</evidence>
<dbReference type="OrthoDB" id="448200at2759"/>
<dbReference type="PROSITE" id="PS00198">
    <property type="entry name" value="4FE4S_FER_1"/>
    <property type="match status" value="1"/>
</dbReference>
<keyword evidence="5" id="KW-0560">Oxidoreductase</keyword>
<name>R7QAC0_CHOCR</name>
<dbReference type="Gene3D" id="3.30.70.20">
    <property type="match status" value="1"/>
</dbReference>
<dbReference type="AlphaFoldDB" id="R7QAC0"/>
<dbReference type="EMBL" id="HG001731">
    <property type="protein sequence ID" value="CDF35462.1"/>
    <property type="molecule type" value="Genomic_DNA"/>
</dbReference>
<keyword evidence="1" id="KW-0411">Iron-sulfur</keyword>
<evidence type="ECO:0000256" key="4">
    <source>
        <dbReference type="ARBA" id="ARBA00022785"/>
    </source>
</evidence>
<keyword evidence="1" id="KW-0479">Metal-binding</keyword>
<accession>R7QAC0</accession>
<dbReference type="NCBIfam" id="TIGR00276">
    <property type="entry name" value="tRNA epoxyqueuosine(34) reductase QueG"/>
    <property type="match status" value="1"/>
</dbReference>
<feature type="domain" description="4Fe-4S ferredoxin-type" evidence="6">
    <location>
        <begin position="140"/>
        <end position="171"/>
    </location>
</feature>
<evidence type="ECO:0000313" key="7">
    <source>
        <dbReference type="EMBL" id="CDF35462.1"/>
    </source>
</evidence>
<dbReference type="STRING" id="2769.R7QAC0"/>
<dbReference type="KEGG" id="ccp:CHC_T00003970001"/>
<organism evidence="7 8">
    <name type="scientific">Chondrus crispus</name>
    <name type="common">Carrageen Irish moss</name>
    <name type="synonym">Polymorpha crispa</name>
    <dbReference type="NCBI Taxonomy" id="2769"/>
    <lineage>
        <taxon>Eukaryota</taxon>
        <taxon>Rhodophyta</taxon>
        <taxon>Florideophyceae</taxon>
        <taxon>Rhodymeniophycidae</taxon>
        <taxon>Gigartinales</taxon>
        <taxon>Gigartinaceae</taxon>
        <taxon>Chondrus</taxon>
    </lineage>
</organism>
<dbReference type="SUPFAM" id="SSF46548">
    <property type="entry name" value="alpha-helical ferredoxin"/>
    <property type="match status" value="1"/>
</dbReference>
<dbReference type="InterPro" id="IPR017896">
    <property type="entry name" value="4Fe4S_Fe-S-bd"/>
</dbReference>
<keyword evidence="2" id="KW-0963">Cytoplasm</keyword>
<dbReference type="PROSITE" id="PS51379">
    <property type="entry name" value="4FE4S_FER_2"/>
    <property type="match status" value="1"/>
</dbReference>
<dbReference type="Gramene" id="CDF35462">
    <property type="protein sequence ID" value="CDF35462"/>
    <property type="gene ID" value="CHC_T00003970001"/>
</dbReference>
<dbReference type="PANTHER" id="PTHR30002:SF4">
    <property type="entry name" value="EPOXYQUEUOSINE REDUCTASE"/>
    <property type="match status" value="1"/>
</dbReference>
<keyword evidence="3" id="KW-0819">tRNA processing</keyword>
<dbReference type="OMA" id="FPAPYQL"/>
<dbReference type="InterPro" id="IPR017900">
    <property type="entry name" value="4Fe4S_Fe_S_CS"/>
</dbReference>
<protein>
    <recommendedName>
        <fullName evidence="6">4Fe-4S ferredoxin-type domain-containing protein</fullName>
    </recommendedName>
</protein>
<sequence>MSRADRVARRRDPSIILPRVQSVIMHPGGGRAAAGRTGASGRYAQDRGVVSSYAWGADYHGVLGGRLKRLGAHLNAVAGGVGRFYVDTGAILERDFAERAGLGFVGKNSLVIHPRGGSGFFIGELFSTVALPRDGDEDAGVVPRGKGKPGCGACSKCRVACPTGAIVQDYQVDARRCISYLTIELKGAIPVGLRRGVGNRVYGCDICQLVCPWNRVEWGKKAAPRGGYSPMFGSVAEDVATPRLTELVCMSDEEFEQRFRESAVYRIGRERMARNAAVALGNVGGRDELAVVEEVARRDGSELVREHAQWAAREIRDRLARGGGGGGVGG</sequence>
<gene>
    <name evidence="7" type="ORF">CHC_T00003970001</name>
</gene>
<keyword evidence="1" id="KW-0408">Iron</keyword>
<dbReference type="Proteomes" id="UP000012073">
    <property type="component" value="Unassembled WGS sequence"/>
</dbReference>
<dbReference type="Pfam" id="PF13484">
    <property type="entry name" value="Fer4_16"/>
    <property type="match status" value="1"/>
</dbReference>
<evidence type="ECO:0000256" key="2">
    <source>
        <dbReference type="ARBA" id="ARBA00022490"/>
    </source>
</evidence>
<proteinExistence type="predicted"/>
<dbReference type="InterPro" id="IPR004453">
    <property type="entry name" value="QueG"/>
</dbReference>
<dbReference type="Pfam" id="PF08331">
    <property type="entry name" value="QueG_DUF1730"/>
    <property type="match status" value="1"/>
</dbReference>